<dbReference type="Proteomes" id="UP000002892">
    <property type="component" value="Chromosome"/>
</dbReference>
<accession>I4DB18</accession>
<organism evidence="1 2">
    <name type="scientific">Desulfosporosinus acidiphilus (strain DSM 22704 / JCM 16185 / SJ4)</name>
    <dbReference type="NCBI Taxonomy" id="646529"/>
    <lineage>
        <taxon>Bacteria</taxon>
        <taxon>Bacillati</taxon>
        <taxon>Bacillota</taxon>
        <taxon>Clostridia</taxon>
        <taxon>Eubacteriales</taxon>
        <taxon>Desulfitobacteriaceae</taxon>
        <taxon>Desulfosporosinus</taxon>
    </lineage>
</organism>
<sequence length="138" mass="16035">MLNFQKEIERILKQAGDYPSFRLDEEFSKIFRISDVLLEVSKTKDAIAIIIGSARFEFLSLPYNLAWYPIQVIEGDEVISIVINYENGRAYSARNWLDFWDKAEEVAKNITDTDPETLVLEHKQIAEGIAFEQMSLWL</sequence>
<dbReference type="EMBL" id="CP003639">
    <property type="protein sequence ID" value="AFM42992.1"/>
    <property type="molecule type" value="Genomic_DNA"/>
</dbReference>
<gene>
    <name evidence="1" type="ordered locus">Desaci_4130</name>
</gene>
<protein>
    <submittedName>
        <fullName evidence="1">Uncharacterized protein</fullName>
    </submittedName>
</protein>
<proteinExistence type="predicted"/>
<dbReference type="RefSeq" id="WP_014828978.1">
    <property type="nucleotide sequence ID" value="NC_018068.1"/>
</dbReference>
<name>I4DB18_DESAJ</name>
<evidence type="ECO:0000313" key="2">
    <source>
        <dbReference type="Proteomes" id="UP000002892"/>
    </source>
</evidence>
<dbReference type="STRING" id="646529.Desaci_4130"/>
<keyword evidence="2" id="KW-1185">Reference proteome</keyword>
<reference evidence="1 2" key="1">
    <citation type="journal article" date="2012" name="J. Bacteriol.">
        <title>Complete genome sequences of Desulfosporosinus orientis DSM765T, Desulfosporosinus youngiae DSM17734T, Desulfosporosinus meridiei DSM13257T, and Desulfosporosinus acidiphilus DSM22704T.</title>
        <authorList>
            <person name="Pester M."/>
            <person name="Brambilla E."/>
            <person name="Alazard D."/>
            <person name="Rattei T."/>
            <person name="Weinmaier T."/>
            <person name="Han J."/>
            <person name="Lucas S."/>
            <person name="Lapidus A."/>
            <person name="Cheng J.F."/>
            <person name="Goodwin L."/>
            <person name="Pitluck S."/>
            <person name="Peters L."/>
            <person name="Ovchinnikova G."/>
            <person name="Teshima H."/>
            <person name="Detter J.C."/>
            <person name="Han C.S."/>
            <person name="Tapia R."/>
            <person name="Land M.L."/>
            <person name="Hauser L."/>
            <person name="Kyrpides N.C."/>
            <person name="Ivanova N.N."/>
            <person name="Pagani I."/>
            <person name="Huntmann M."/>
            <person name="Wei C.L."/>
            <person name="Davenport K.W."/>
            <person name="Daligault H."/>
            <person name="Chain P.S."/>
            <person name="Chen A."/>
            <person name="Mavromatis K."/>
            <person name="Markowitz V."/>
            <person name="Szeto E."/>
            <person name="Mikhailova N."/>
            <person name="Pati A."/>
            <person name="Wagner M."/>
            <person name="Woyke T."/>
            <person name="Ollivier B."/>
            <person name="Klenk H.P."/>
            <person name="Spring S."/>
            <person name="Loy A."/>
        </authorList>
    </citation>
    <scope>NUCLEOTIDE SEQUENCE [LARGE SCALE GENOMIC DNA]</scope>
    <source>
        <strain evidence="2">DSM 22704 / JCM 16185 / SJ4</strain>
    </source>
</reference>
<evidence type="ECO:0000313" key="1">
    <source>
        <dbReference type="EMBL" id="AFM42992.1"/>
    </source>
</evidence>
<dbReference type="KEGG" id="dai:Desaci_4130"/>
<dbReference type="HOGENOM" id="CLU_1861940_0_0_9"/>
<dbReference type="AlphaFoldDB" id="I4DB18"/>
<dbReference type="OrthoDB" id="1799060at2"/>